<comment type="caution">
    <text evidence="1">The sequence shown here is derived from an EMBL/GenBank/DDBJ whole genome shotgun (WGS) entry which is preliminary data.</text>
</comment>
<evidence type="ECO:0000313" key="2">
    <source>
        <dbReference type="Proteomes" id="UP001151760"/>
    </source>
</evidence>
<proteinExistence type="predicted"/>
<dbReference type="EMBL" id="BQNB010012148">
    <property type="protein sequence ID" value="GJS99833.1"/>
    <property type="molecule type" value="Genomic_DNA"/>
</dbReference>
<name>A0ABQ5AFC2_9ASTR</name>
<dbReference type="Proteomes" id="UP001151760">
    <property type="component" value="Unassembled WGS sequence"/>
</dbReference>
<accession>A0ABQ5AFC2</accession>
<keyword evidence="2" id="KW-1185">Reference proteome</keyword>
<reference evidence="1" key="2">
    <citation type="submission" date="2022-01" db="EMBL/GenBank/DDBJ databases">
        <authorList>
            <person name="Yamashiro T."/>
            <person name="Shiraishi A."/>
            <person name="Satake H."/>
            <person name="Nakayama K."/>
        </authorList>
    </citation>
    <scope>NUCLEOTIDE SEQUENCE</scope>
</reference>
<protein>
    <submittedName>
        <fullName evidence="1">Uncharacterized protein</fullName>
    </submittedName>
</protein>
<evidence type="ECO:0000313" key="1">
    <source>
        <dbReference type="EMBL" id="GJS99833.1"/>
    </source>
</evidence>
<sequence length="231" mass="26725">MAIPLNDFPSRTRTLTGQKAYAIKRLKFQKRKNKFKGRRMLLVASSNGSADEQERQKLCKACLGGRILYQQTRDESNVVKASSDRADAISMCDQCSNCLKNMDFKICIQMILLKICSLSYSRKSTICQGQPRSFLTQHSVNMLDKKHGGQNSLWETYNLGLISYSDEVRIGLTWFSDGTLTRVMEKLDQMVKDFHLFEYNKGIETRKWSEDDKRGSKDFIQQNRRIDYSLD</sequence>
<gene>
    <name evidence="1" type="ORF">Tco_0821003</name>
</gene>
<reference evidence="1" key="1">
    <citation type="journal article" date="2022" name="Int. J. Mol. Sci.">
        <title>Draft Genome of Tanacetum Coccineum: Genomic Comparison of Closely Related Tanacetum-Family Plants.</title>
        <authorList>
            <person name="Yamashiro T."/>
            <person name="Shiraishi A."/>
            <person name="Nakayama K."/>
            <person name="Satake H."/>
        </authorList>
    </citation>
    <scope>NUCLEOTIDE SEQUENCE</scope>
</reference>
<organism evidence="1 2">
    <name type="scientific">Tanacetum coccineum</name>
    <dbReference type="NCBI Taxonomy" id="301880"/>
    <lineage>
        <taxon>Eukaryota</taxon>
        <taxon>Viridiplantae</taxon>
        <taxon>Streptophyta</taxon>
        <taxon>Embryophyta</taxon>
        <taxon>Tracheophyta</taxon>
        <taxon>Spermatophyta</taxon>
        <taxon>Magnoliopsida</taxon>
        <taxon>eudicotyledons</taxon>
        <taxon>Gunneridae</taxon>
        <taxon>Pentapetalae</taxon>
        <taxon>asterids</taxon>
        <taxon>campanulids</taxon>
        <taxon>Asterales</taxon>
        <taxon>Asteraceae</taxon>
        <taxon>Asteroideae</taxon>
        <taxon>Anthemideae</taxon>
        <taxon>Anthemidinae</taxon>
        <taxon>Tanacetum</taxon>
    </lineage>
</organism>